<accession>Q1GW59</accession>
<feature type="domain" description="SHSP" evidence="4">
    <location>
        <begin position="18"/>
        <end position="130"/>
    </location>
</feature>
<evidence type="ECO:0000256" key="3">
    <source>
        <dbReference type="SAM" id="MobiDB-lite"/>
    </source>
</evidence>
<feature type="region of interest" description="Disordered" evidence="3">
    <location>
        <begin position="1"/>
        <end position="26"/>
    </location>
</feature>
<evidence type="ECO:0000259" key="4">
    <source>
        <dbReference type="PROSITE" id="PS01031"/>
    </source>
</evidence>
<keyword evidence="5" id="KW-0346">Stress response</keyword>
<keyword evidence="6" id="KW-1185">Reference proteome</keyword>
<dbReference type="OrthoDB" id="9792695at2"/>
<dbReference type="InterPro" id="IPR002068">
    <property type="entry name" value="A-crystallin/Hsp20_dom"/>
</dbReference>
<protein>
    <submittedName>
        <fullName evidence="5">Heat shock protein Hsp20</fullName>
    </submittedName>
</protein>
<gene>
    <name evidence="5" type="ordered locus">Sala_0390</name>
</gene>
<dbReference type="AlphaFoldDB" id="Q1GW59"/>
<evidence type="ECO:0000256" key="2">
    <source>
        <dbReference type="RuleBase" id="RU003616"/>
    </source>
</evidence>
<dbReference type="STRING" id="317655.Sala_0390"/>
<dbReference type="PROSITE" id="PS01031">
    <property type="entry name" value="SHSP"/>
    <property type="match status" value="1"/>
</dbReference>
<feature type="compositionally biased region" description="Polar residues" evidence="3">
    <location>
        <begin position="1"/>
        <end position="22"/>
    </location>
</feature>
<dbReference type="Pfam" id="PF00011">
    <property type="entry name" value="HSP20"/>
    <property type="match status" value="1"/>
</dbReference>
<dbReference type="InterPro" id="IPR031107">
    <property type="entry name" value="Small_HSP"/>
</dbReference>
<dbReference type="EMBL" id="CP000356">
    <property type="protein sequence ID" value="ABF52113.1"/>
    <property type="molecule type" value="Genomic_DNA"/>
</dbReference>
<evidence type="ECO:0000313" key="5">
    <source>
        <dbReference type="EMBL" id="ABF52113.1"/>
    </source>
</evidence>
<evidence type="ECO:0000313" key="6">
    <source>
        <dbReference type="Proteomes" id="UP000006578"/>
    </source>
</evidence>
<dbReference type="HOGENOM" id="CLU_046737_9_3_5"/>
<sequence length="130" mass="14289">MSNDMETTTNEKLAQQAEQAQPVQMPLTDIVETSDGAILLIELPGCSSDDLDIELANGVLTVAARPSVSMPQEEELQHIEFVSTAYERSFQVSKDFDPDKTDASMRDGVLTLRLHRSEKLAPRKISVKAG</sequence>
<name>Q1GW59_SPHAL</name>
<dbReference type="SUPFAM" id="SSF49764">
    <property type="entry name" value="HSP20-like chaperones"/>
    <property type="match status" value="1"/>
</dbReference>
<dbReference type="CDD" id="cd06464">
    <property type="entry name" value="ACD_sHsps-like"/>
    <property type="match status" value="1"/>
</dbReference>
<reference evidence="5 6" key="1">
    <citation type="journal article" date="2009" name="Proc. Natl. Acad. Sci. U.S.A.">
        <title>The genomic basis of trophic strategy in marine bacteria.</title>
        <authorList>
            <person name="Lauro F.M."/>
            <person name="McDougald D."/>
            <person name="Thomas T."/>
            <person name="Williams T.J."/>
            <person name="Egan S."/>
            <person name="Rice S."/>
            <person name="DeMaere M.Z."/>
            <person name="Ting L."/>
            <person name="Ertan H."/>
            <person name="Johnson J."/>
            <person name="Ferriera S."/>
            <person name="Lapidus A."/>
            <person name="Anderson I."/>
            <person name="Kyrpides N."/>
            <person name="Munk A.C."/>
            <person name="Detter C."/>
            <person name="Han C.S."/>
            <person name="Brown M.V."/>
            <person name="Robb F.T."/>
            <person name="Kjelleberg S."/>
            <person name="Cavicchioli R."/>
        </authorList>
    </citation>
    <scope>NUCLEOTIDE SEQUENCE [LARGE SCALE GENOMIC DNA]</scope>
    <source>
        <strain evidence="6">DSM 13593 / LMG 18877 / RB2256</strain>
    </source>
</reference>
<dbReference type="eggNOG" id="COG0071">
    <property type="taxonomic scope" value="Bacteria"/>
</dbReference>
<dbReference type="Proteomes" id="UP000006578">
    <property type="component" value="Chromosome"/>
</dbReference>
<proteinExistence type="inferred from homology"/>
<dbReference type="Gene3D" id="2.60.40.790">
    <property type="match status" value="1"/>
</dbReference>
<comment type="similarity">
    <text evidence="1 2">Belongs to the small heat shock protein (HSP20) family.</text>
</comment>
<organism evidence="5 6">
    <name type="scientific">Sphingopyxis alaskensis (strain DSM 13593 / LMG 18877 / RB2256)</name>
    <name type="common">Sphingomonas alaskensis</name>
    <dbReference type="NCBI Taxonomy" id="317655"/>
    <lineage>
        <taxon>Bacteria</taxon>
        <taxon>Pseudomonadati</taxon>
        <taxon>Pseudomonadota</taxon>
        <taxon>Alphaproteobacteria</taxon>
        <taxon>Sphingomonadales</taxon>
        <taxon>Sphingomonadaceae</taxon>
        <taxon>Sphingopyxis</taxon>
    </lineage>
</organism>
<dbReference type="InterPro" id="IPR008978">
    <property type="entry name" value="HSP20-like_chaperone"/>
</dbReference>
<dbReference type="PANTHER" id="PTHR11527">
    <property type="entry name" value="HEAT-SHOCK PROTEIN 20 FAMILY MEMBER"/>
    <property type="match status" value="1"/>
</dbReference>
<dbReference type="RefSeq" id="WP_011540704.1">
    <property type="nucleotide sequence ID" value="NC_008048.1"/>
</dbReference>
<evidence type="ECO:0000256" key="1">
    <source>
        <dbReference type="PROSITE-ProRule" id="PRU00285"/>
    </source>
</evidence>
<dbReference type="KEGG" id="sal:Sala_0390"/>